<dbReference type="AlphaFoldDB" id="A0A0F9WFI3"/>
<comment type="caution">
    <text evidence="1">The sequence shown here is derived from an EMBL/GenBank/DDBJ whole genome shotgun (WGS) entry which is preliminary data.</text>
</comment>
<organism evidence="1">
    <name type="scientific">marine sediment metagenome</name>
    <dbReference type="NCBI Taxonomy" id="412755"/>
    <lineage>
        <taxon>unclassified sequences</taxon>
        <taxon>metagenomes</taxon>
        <taxon>ecological metagenomes</taxon>
    </lineage>
</organism>
<dbReference type="EMBL" id="LAZR01000285">
    <property type="protein sequence ID" value="KKN77043.1"/>
    <property type="molecule type" value="Genomic_DNA"/>
</dbReference>
<gene>
    <name evidence="1" type="ORF">LCGC14_0363820</name>
</gene>
<dbReference type="Pfam" id="PF26128">
    <property type="entry name" value="Gad2"/>
    <property type="match status" value="1"/>
</dbReference>
<protein>
    <submittedName>
        <fullName evidence="1">Uncharacterized protein</fullName>
    </submittedName>
</protein>
<proteinExistence type="predicted"/>
<sequence length="216" mass="24125">MTHLSDFGNPHWLAATDIHFGHLEHGRQIEAIVKAFEGIGFVAGGAARFALMPSAPNPSDIDIWMFNNHLDLRPLFALGYHDYGEANGTRRFARDEDDLPVQIILPSSPRSTKSWGTPLEVLLTFTFTTEQFVLMYGAGGASGLLSTQGREDTENRVIRNNNFRKNPILSLYRLHKYGRKGYTLSMETLIEITEALHGMSQQEYVDALSIALSVQS</sequence>
<accession>A0A0F9WFI3</accession>
<evidence type="ECO:0000313" key="1">
    <source>
        <dbReference type="EMBL" id="KKN77043.1"/>
    </source>
</evidence>
<reference evidence="1" key="1">
    <citation type="journal article" date="2015" name="Nature">
        <title>Complex archaea that bridge the gap between prokaryotes and eukaryotes.</title>
        <authorList>
            <person name="Spang A."/>
            <person name="Saw J.H."/>
            <person name="Jorgensen S.L."/>
            <person name="Zaremba-Niedzwiedzka K."/>
            <person name="Martijn J."/>
            <person name="Lind A.E."/>
            <person name="van Eijk R."/>
            <person name="Schleper C."/>
            <person name="Guy L."/>
            <person name="Ettema T.J."/>
        </authorList>
    </citation>
    <scope>NUCLEOTIDE SEQUENCE</scope>
</reference>
<name>A0A0F9WFI3_9ZZZZ</name>